<reference evidence="1 2" key="1">
    <citation type="journal article" date="2007" name="Appl. Environ. Microbiol.">
        <title>Isolation of key methanogens for global methane emission from rice paddy fields: a novel isolate affiliated with the clone cluster rice cluster I.</title>
        <authorList>
            <person name="Sakai S."/>
            <person name="Imachi H."/>
            <person name="Sekiguchi Y."/>
            <person name="Ohashi A."/>
            <person name="Harada H."/>
            <person name="Kamagata Y."/>
        </authorList>
    </citation>
    <scope>NUCLEOTIDE SEQUENCE [LARGE SCALE GENOMIC DNA]</scope>
    <source>
        <strain evidence="2">DSM 17711 / JCM 13418 / NBRC 101707 / SANAE</strain>
    </source>
</reference>
<accession>D1YWD8</accession>
<organism evidence="1 2">
    <name type="scientific">Methanocella paludicola (strain DSM 17711 / JCM 13418 / NBRC 101707 / SANAE)</name>
    <dbReference type="NCBI Taxonomy" id="304371"/>
    <lineage>
        <taxon>Archaea</taxon>
        <taxon>Methanobacteriati</taxon>
        <taxon>Methanobacteriota</taxon>
        <taxon>Stenosarchaea group</taxon>
        <taxon>Methanomicrobia</taxon>
        <taxon>Methanocellales</taxon>
        <taxon>Methanocellaceae</taxon>
        <taxon>Methanocella</taxon>
    </lineage>
</organism>
<proteinExistence type="predicted"/>
<dbReference type="STRING" id="304371.MCP_0688"/>
<reference evidence="1 2" key="2">
    <citation type="journal article" date="2008" name="Int. J. Syst. Evol. Microbiol.">
        <title>Methanocella paludicola gen. nov., sp. nov., a methane-producing archaeon, the first isolate of the lineage 'Rice Cluster I', and proposal of the new archaeal order Methanocellales ord. nov.</title>
        <authorList>
            <person name="Sakai S."/>
            <person name="Imachi H."/>
            <person name="Hanada S."/>
            <person name="Ohashi A."/>
            <person name="Harada H."/>
            <person name="Kamagata Y."/>
        </authorList>
    </citation>
    <scope>NUCLEOTIDE SEQUENCE [LARGE SCALE GENOMIC DNA]</scope>
    <source>
        <strain evidence="2">DSM 17711 / JCM 13418 / NBRC 101707 / SANAE</strain>
    </source>
</reference>
<protein>
    <submittedName>
        <fullName evidence="1">Uncharacterized protein</fullName>
    </submittedName>
</protein>
<dbReference type="Proteomes" id="UP000001882">
    <property type="component" value="Chromosome"/>
</dbReference>
<dbReference type="GeneID" id="43499707"/>
<name>D1YWD8_METPS</name>
<evidence type="ECO:0000313" key="1">
    <source>
        <dbReference type="EMBL" id="BAI60760.1"/>
    </source>
</evidence>
<evidence type="ECO:0000313" key="2">
    <source>
        <dbReference type="Proteomes" id="UP000001882"/>
    </source>
</evidence>
<dbReference type="EMBL" id="AP011532">
    <property type="protein sequence ID" value="BAI60760.1"/>
    <property type="molecule type" value="Genomic_DNA"/>
</dbReference>
<dbReference type="KEGG" id="mpd:MCP_0688"/>
<keyword evidence="2" id="KW-1185">Reference proteome</keyword>
<dbReference type="InParanoid" id="D1YWD8"/>
<reference evidence="2" key="3">
    <citation type="journal article" date="2011" name="PLoS ONE">
        <title>Genome sequence of a mesophilic hydrogenotrophic methanogen Methanocella paludicola, the first cultivated representative of the order Methanocellales.</title>
        <authorList>
            <person name="Sakai S."/>
            <person name="Takaki Y."/>
            <person name="Shimamura S."/>
            <person name="Sekine M."/>
            <person name="Tajima T."/>
            <person name="Kosugi H."/>
            <person name="Ichikawa N."/>
            <person name="Tasumi E."/>
            <person name="Hiraki A.T."/>
            <person name="Shimizu A."/>
            <person name="Kato Y."/>
            <person name="Nishiko R."/>
            <person name="Mori K."/>
            <person name="Fujita N."/>
            <person name="Imachi H."/>
            <person name="Takai K."/>
        </authorList>
    </citation>
    <scope>NUCLEOTIDE SEQUENCE [LARGE SCALE GENOMIC DNA]</scope>
    <source>
        <strain evidence="2">DSM 17711 / JCM 13418 / NBRC 101707 / SANAE</strain>
    </source>
</reference>
<dbReference type="AlphaFoldDB" id="D1YWD8"/>
<gene>
    <name evidence="1" type="ordered locus">MCP_0688</name>
</gene>
<dbReference type="RefSeq" id="WP_012899440.1">
    <property type="nucleotide sequence ID" value="NC_013665.1"/>
</dbReference>
<sequence>MLEKIICIEGLTCERSAPFAGMRLVQEDVEVTMGKRRVAIPHVSELESMARRGF</sequence>